<keyword evidence="7" id="KW-0805">Transcription regulation</keyword>
<evidence type="ECO:0000256" key="9">
    <source>
        <dbReference type="ARBA" id="ARBA00023242"/>
    </source>
</evidence>
<protein>
    <recommendedName>
        <fullName evidence="11">RING-type domain-containing protein</fullName>
    </recommendedName>
</protein>
<keyword evidence="13" id="KW-1185">Reference proteome</keyword>
<evidence type="ECO:0000259" key="11">
    <source>
        <dbReference type="PROSITE" id="PS50089"/>
    </source>
</evidence>
<dbReference type="Proteomes" id="UP000324897">
    <property type="component" value="Chromosome 2"/>
</dbReference>
<feature type="non-terminal residue" evidence="12">
    <location>
        <position position="1"/>
    </location>
</feature>
<name>A0A5J9ULW0_9POAL</name>
<feature type="domain" description="RING-type" evidence="11">
    <location>
        <begin position="57"/>
        <end position="112"/>
    </location>
</feature>
<keyword evidence="6" id="KW-0832">Ubl conjugation</keyword>
<evidence type="ECO:0000256" key="2">
    <source>
        <dbReference type="ARBA" id="ARBA00004496"/>
    </source>
</evidence>
<evidence type="ECO:0000256" key="3">
    <source>
        <dbReference type="ARBA" id="ARBA00022490"/>
    </source>
</evidence>
<evidence type="ECO:0000256" key="4">
    <source>
        <dbReference type="ARBA" id="ARBA00022499"/>
    </source>
</evidence>
<evidence type="ECO:0000313" key="12">
    <source>
        <dbReference type="EMBL" id="TVU24799.1"/>
    </source>
</evidence>
<keyword evidence="3" id="KW-0963">Cytoplasm</keyword>
<comment type="subcellular location">
    <subcellularLocation>
        <location evidence="2">Cytoplasm</location>
    </subcellularLocation>
    <subcellularLocation>
        <location evidence="1">Nucleus</location>
    </subcellularLocation>
</comment>
<dbReference type="Pfam" id="PF10497">
    <property type="entry name" value="zf-4CXXC_R1"/>
    <property type="match status" value="1"/>
</dbReference>
<keyword evidence="5" id="KW-0597">Phosphoprotein</keyword>
<comment type="caution">
    <text evidence="12">The sequence shown here is derived from an EMBL/GenBank/DDBJ whole genome shotgun (WGS) entry which is preliminary data.</text>
</comment>
<dbReference type="InterPro" id="IPR040221">
    <property type="entry name" value="CDCA7/CDA7L"/>
</dbReference>
<evidence type="ECO:0000256" key="5">
    <source>
        <dbReference type="ARBA" id="ARBA00022553"/>
    </source>
</evidence>
<keyword evidence="10" id="KW-0863">Zinc-finger</keyword>
<dbReference type="PANTHER" id="PTHR31169:SF8">
    <property type="entry name" value="ZINC-FINGER DOMAIN OF MONOAMINE-OXIDASE A REPRESSOR R1 PROTEIN"/>
    <property type="match status" value="1"/>
</dbReference>
<dbReference type="InterPro" id="IPR001841">
    <property type="entry name" value="Znf_RING"/>
</dbReference>
<dbReference type="InterPro" id="IPR018866">
    <property type="entry name" value="Znf-4CXXC_R1"/>
</dbReference>
<dbReference type="OrthoDB" id="691330at2759"/>
<dbReference type="EMBL" id="RWGY01000013">
    <property type="protein sequence ID" value="TVU24799.1"/>
    <property type="molecule type" value="Genomic_DNA"/>
</dbReference>
<dbReference type="AlphaFoldDB" id="A0A5J9ULW0"/>
<keyword evidence="9" id="KW-0539">Nucleus</keyword>
<dbReference type="GO" id="GO:0005737">
    <property type="term" value="C:cytoplasm"/>
    <property type="evidence" value="ECO:0007669"/>
    <property type="project" value="UniProtKB-SubCell"/>
</dbReference>
<evidence type="ECO:0000256" key="1">
    <source>
        <dbReference type="ARBA" id="ARBA00004123"/>
    </source>
</evidence>
<dbReference type="PROSITE" id="PS50089">
    <property type="entry name" value="ZF_RING_2"/>
    <property type="match status" value="1"/>
</dbReference>
<sequence length="219" mass="23829">MAASPEWSGLECLAAAMEPQPLEVIAPSEAKPKKRNRTAGVRVVGRRTYDPANGKTCPQCRQKKTDVSAACKQVKKRGPCTIKFCKNCLMNRYGEDAKETEKNKQWTCPNCRGICNCSFCRKKNGQEPTRIMAPLAKASGSSSVHDLLVQGSDVLAAAQTILKVKASDKQQGRKRARETDAAADEAVVVKWNENVAIDLNAVPSVERDENVGIDLNALA</sequence>
<evidence type="ECO:0000256" key="8">
    <source>
        <dbReference type="ARBA" id="ARBA00023163"/>
    </source>
</evidence>
<evidence type="ECO:0000256" key="10">
    <source>
        <dbReference type="PROSITE-ProRule" id="PRU00175"/>
    </source>
</evidence>
<keyword evidence="8" id="KW-0804">Transcription</keyword>
<keyword evidence="10" id="KW-0862">Zinc</keyword>
<dbReference type="GO" id="GO:0005634">
    <property type="term" value="C:nucleus"/>
    <property type="evidence" value="ECO:0007669"/>
    <property type="project" value="UniProtKB-SubCell"/>
</dbReference>
<dbReference type="GO" id="GO:0008270">
    <property type="term" value="F:zinc ion binding"/>
    <property type="evidence" value="ECO:0007669"/>
    <property type="project" value="UniProtKB-KW"/>
</dbReference>
<dbReference type="Gramene" id="TVU24799">
    <property type="protein sequence ID" value="TVU24799"/>
    <property type="gene ID" value="EJB05_27258"/>
</dbReference>
<evidence type="ECO:0000256" key="6">
    <source>
        <dbReference type="ARBA" id="ARBA00022843"/>
    </source>
</evidence>
<gene>
    <name evidence="12" type="ORF">EJB05_27258</name>
</gene>
<keyword evidence="4" id="KW-1017">Isopeptide bond</keyword>
<reference evidence="12 13" key="1">
    <citation type="journal article" date="2019" name="Sci. Rep.">
        <title>A high-quality genome of Eragrostis curvula grass provides insights into Poaceae evolution and supports new strategies to enhance forage quality.</title>
        <authorList>
            <person name="Carballo J."/>
            <person name="Santos B.A.C.M."/>
            <person name="Zappacosta D."/>
            <person name="Garbus I."/>
            <person name="Selva J.P."/>
            <person name="Gallo C.A."/>
            <person name="Diaz A."/>
            <person name="Albertini E."/>
            <person name="Caccamo M."/>
            <person name="Echenique V."/>
        </authorList>
    </citation>
    <scope>NUCLEOTIDE SEQUENCE [LARGE SCALE GENOMIC DNA]</scope>
    <source>
        <strain evidence="13">cv. Victoria</strain>
        <tissue evidence="12">Leaf</tissue>
    </source>
</reference>
<organism evidence="12 13">
    <name type="scientific">Eragrostis curvula</name>
    <name type="common">weeping love grass</name>
    <dbReference type="NCBI Taxonomy" id="38414"/>
    <lineage>
        <taxon>Eukaryota</taxon>
        <taxon>Viridiplantae</taxon>
        <taxon>Streptophyta</taxon>
        <taxon>Embryophyta</taxon>
        <taxon>Tracheophyta</taxon>
        <taxon>Spermatophyta</taxon>
        <taxon>Magnoliopsida</taxon>
        <taxon>Liliopsida</taxon>
        <taxon>Poales</taxon>
        <taxon>Poaceae</taxon>
        <taxon>PACMAD clade</taxon>
        <taxon>Chloridoideae</taxon>
        <taxon>Eragrostideae</taxon>
        <taxon>Eragrostidinae</taxon>
        <taxon>Eragrostis</taxon>
    </lineage>
</organism>
<keyword evidence="10" id="KW-0479">Metal-binding</keyword>
<proteinExistence type="predicted"/>
<evidence type="ECO:0000256" key="7">
    <source>
        <dbReference type="ARBA" id="ARBA00023015"/>
    </source>
</evidence>
<evidence type="ECO:0000313" key="13">
    <source>
        <dbReference type="Proteomes" id="UP000324897"/>
    </source>
</evidence>
<dbReference type="PANTHER" id="PTHR31169">
    <property type="entry name" value="OS05G0300700 PROTEIN"/>
    <property type="match status" value="1"/>
</dbReference>
<dbReference type="GO" id="GO:0006355">
    <property type="term" value="P:regulation of DNA-templated transcription"/>
    <property type="evidence" value="ECO:0007669"/>
    <property type="project" value="InterPro"/>
</dbReference>
<accession>A0A5J9ULW0</accession>